<comment type="caution">
    <text evidence="2">The sequence shown here is derived from an EMBL/GenBank/DDBJ whole genome shotgun (WGS) entry which is preliminary data.</text>
</comment>
<dbReference type="Proteomes" id="UP001500483">
    <property type="component" value="Unassembled WGS sequence"/>
</dbReference>
<protein>
    <recommendedName>
        <fullName evidence="1">Roadblock/LAMTOR2 domain-containing protein</fullName>
    </recommendedName>
</protein>
<accession>A0ABP6RUV3</accession>
<name>A0ABP6RUV3_9PSEU</name>
<dbReference type="Gene3D" id="3.30.450.30">
    <property type="entry name" value="Dynein light chain 2a, cytoplasmic"/>
    <property type="match status" value="1"/>
</dbReference>
<dbReference type="InterPro" id="IPR053141">
    <property type="entry name" value="Mycobact_SerProt_Inhib_Rv3364c"/>
</dbReference>
<evidence type="ECO:0000259" key="1">
    <source>
        <dbReference type="SMART" id="SM00960"/>
    </source>
</evidence>
<evidence type="ECO:0000313" key="3">
    <source>
        <dbReference type="Proteomes" id="UP001500483"/>
    </source>
</evidence>
<keyword evidence="3" id="KW-1185">Reference proteome</keyword>
<dbReference type="EMBL" id="BAAAYK010000038">
    <property type="protein sequence ID" value="GAA3361093.1"/>
    <property type="molecule type" value="Genomic_DNA"/>
</dbReference>
<organism evidence="2 3">
    <name type="scientific">Saccharopolyspora gregorii</name>
    <dbReference type="NCBI Taxonomy" id="33914"/>
    <lineage>
        <taxon>Bacteria</taxon>
        <taxon>Bacillati</taxon>
        <taxon>Actinomycetota</taxon>
        <taxon>Actinomycetes</taxon>
        <taxon>Pseudonocardiales</taxon>
        <taxon>Pseudonocardiaceae</taxon>
        <taxon>Saccharopolyspora</taxon>
    </lineage>
</organism>
<dbReference type="PANTHER" id="PTHR36222">
    <property type="entry name" value="SERINE PROTEASE INHIBITOR RV3364C"/>
    <property type="match status" value="1"/>
</dbReference>
<dbReference type="InterPro" id="IPR004942">
    <property type="entry name" value="Roadblock/LAMTOR2_dom"/>
</dbReference>
<dbReference type="PANTHER" id="PTHR36222:SF1">
    <property type="entry name" value="SERINE PROTEASE INHIBITOR RV3364C"/>
    <property type="match status" value="1"/>
</dbReference>
<proteinExistence type="predicted"/>
<reference evidence="3" key="1">
    <citation type="journal article" date="2019" name="Int. J. Syst. Evol. Microbiol.">
        <title>The Global Catalogue of Microorganisms (GCM) 10K type strain sequencing project: providing services to taxonomists for standard genome sequencing and annotation.</title>
        <authorList>
            <consortium name="The Broad Institute Genomics Platform"/>
            <consortium name="The Broad Institute Genome Sequencing Center for Infectious Disease"/>
            <person name="Wu L."/>
            <person name="Ma J."/>
        </authorList>
    </citation>
    <scope>NUCLEOTIDE SEQUENCE [LARGE SCALE GENOMIC DNA]</scope>
    <source>
        <strain evidence="3">JCM 9687</strain>
    </source>
</reference>
<feature type="domain" description="Roadblock/LAMTOR2" evidence="1">
    <location>
        <begin position="15"/>
        <end position="106"/>
    </location>
</feature>
<dbReference type="SMART" id="SM00960">
    <property type="entry name" value="Robl_LC7"/>
    <property type="match status" value="1"/>
</dbReference>
<dbReference type="Pfam" id="PF03259">
    <property type="entry name" value="Robl_LC7"/>
    <property type="match status" value="1"/>
</dbReference>
<evidence type="ECO:0000313" key="2">
    <source>
        <dbReference type="EMBL" id="GAA3361093.1"/>
    </source>
</evidence>
<sequence length="142" mass="15593">MNELMNSRKPDLDLAWLLDQMLDNVPDTLHALVLTHDGLPAAFSKNLDQDQADKISAACGTLRATSKALSYELEGGDIDMNLLATETMSMYVLAVDPRNSVLVVAGRSVDAEQLQYEMRRLIKNVGERLGKGARNPIGAEKH</sequence>
<dbReference type="SUPFAM" id="SSF103196">
    <property type="entry name" value="Roadblock/LC7 domain"/>
    <property type="match status" value="1"/>
</dbReference>
<dbReference type="RefSeq" id="WP_224956227.1">
    <property type="nucleotide sequence ID" value="NZ_BAAAYK010000038.1"/>
</dbReference>
<gene>
    <name evidence="2" type="ORF">GCM10020366_43720</name>
</gene>